<dbReference type="RefSeq" id="WP_042449968.1">
    <property type="nucleotide sequence ID" value="NZ_BBPN01000017.1"/>
</dbReference>
<feature type="compositionally biased region" description="Polar residues" evidence="1">
    <location>
        <begin position="62"/>
        <end position="76"/>
    </location>
</feature>
<dbReference type="Proteomes" id="UP000183015">
    <property type="component" value="Unassembled WGS sequence"/>
</dbReference>
<proteinExistence type="predicted"/>
<feature type="chain" id="PRO_5010292966" description="Secreted protein" evidence="2">
    <location>
        <begin position="38"/>
        <end position="170"/>
    </location>
</feature>
<evidence type="ECO:0000256" key="2">
    <source>
        <dbReference type="SAM" id="SignalP"/>
    </source>
</evidence>
<reference evidence="4" key="1">
    <citation type="submission" date="2016-10" db="EMBL/GenBank/DDBJ databases">
        <authorList>
            <person name="Varghese N."/>
        </authorList>
    </citation>
    <scope>NUCLEOTIDE SEQUENCE [LARGE SCALE GENOMIC DNA]</scope>
    <source>
        <strain evidence="4">DSM 45096 / BCRC 16803 / CGMCC 4.1857 / CIP 109030 / JCM 12277 / KCTC 19219 / NBRC 100920 / 33214</strain>
    </source>
</reference>
<name>A0A1H7XMY9_STRJI</name>
<protein>
    <recommendedName>
        <fullName evidence="5">Secreted protein</fullName>
    </recommendedName>
</protein>
<feature type="region of interest" description="Disordered" evidence="1">
    <location>
        <begin position="62"/>
        <end position="96"/>
    </location>
</feature>
<keyword evidence="2" id="KW-0732">Signal</keyword>
<organism evidence="3 4">
    <name type="scientific">Streptacidiphilus jiangxiensis</name>
    <dbReference type="NCBI Taxonomy" id="235985"/>
    <lineage>
        <taxon>Bacteria</taxon>
        <taxon>Bacillati</taxon>
        <taxon>Actinomycetota</taxon>
        <taxon>Actinomycetes</taxon>
        <taxon>Kitasatosporales</taxon>
        <taxon>Streptomycetaceae</taxon>
        <taxon>Streptacidiphilus</taxon>
    </lineage>
</organism>
<gene>
    <name evidence="3" type="ORF">SAMN05414137_124120</name>
</gene>
<keyword evidence="4" id="KW-1185">Reference proteome</keyword>
<evidence type="ECO:0000256" key="1">
    <source>
        <dbReference type="SAM" id="MobiDB-lite"/>
    </source>
</evidence>
<dbReference type="AlphaFoldDB" id="A0A1H7XMY9"/>
<feature type="signal peptide" evidence="2">
    <location>
        <begin position="1"/>
        <end position="37"/>
    </location>
</feature>
<evidence type="ECO:0000313" key="4">
    <source>
        <dbReference type="Proteomes" id="UP000183015"/>
    </source>
</evidence>
<dbReference type="EMBL" id="FOAZ01000024">
    <property type="protein sequence ID" value="SEM35045.1"/>
    <property type="molecule type" value="Genomic_DNA"/>
</dbReference>
<evidence type="ECO:0000313" key="3">
    <source>
        <dbReference type="EMBL" id="SEM35045.1"/>
    </source>
</evidence>
<accession>A0A1H7XMY9</accession>
<evidence type="ECO:0008006" key="5">
    <source>
        <dbReference type="Google" id="ProtNLM"/>
    </source>
</evidence>
<sequence>MYQNRPTTSRTRLAILATLVAAGTLAAGLSLTTQASATEKPAPVGCGKTGCTTGFEVSNATDQTLTPTSARTQVQDPSRHDSWESPSGWGPGTPNRGDLLMPHKSQNWKLFYWLTTSNTGTVEYNLSGGGQIVLHVATDGFGSPSSDCQVKNTNKVTCVAEWDHITISPA</sequence>